<dbReference type="UniPathway" id="UPA00109">
    <property type="reaction ID" value="UER00181"/>
</dbReference>
<dbReference type="FunFam" id="3.40.50.10490:FF:000021">
    <property type="entry name" value="Glucose-6-phosphate isomerase"/>
    <property type="match status" value="1"/>
</dbReference>
<dbReference type="AlphaFoldDB" id="A0A4P2Q5A8"/>
<keyword evidence="3 7" id="KW-0312">Gluconeogenesis</keyword>
<dbReference type="InterPro" id="IPR046348">
    <property type="entry name" value="SIS_dom_sf"/>
</dbReference>
<dbReference type="GO" id="GO:0005829">
    <property type="term" value="C:cytosol"/>
    <property type="evidence" value="ECO:0007669"/>
    <property type="project" value="TreeGrafter"/>
</dbReference>
<dbReference type="GO" id="GO:0004347">
    <property type="term" value="F:glucose-6-phosphate isomerase activity"/>
    <property type="evidence" value="ECO:0007669"/>
    <property type="project" value="UniProtKB-UniRule"/>
</dbReference>
<evidence type="ECO:0000256" key="5">
    <source>
        <dbReference type="ARBA" id="ARBA00023235"/>
    </source>
</evidence>
<organism evidence="9 10">
    <name type="scientific">Sorangium cellulosum</name>
    <name type="common">Polyangium cellulosum</name>
    <dbReference type="NCBI Taxonomy" id="56"/>
    <lineage>
        <taxon>Bacteria</taxon>
        <taxon>Pseudomonadati</taxon>
        <taxon>Myxococcota</taxon>
        <taxon>Polyangia</taxon>
        <taxon>Polyangiales</taxon>
        <taxon>Polyangiaceae</taxon>
        <taxon>Sorangium</taxon>
    </lineage>
</organism>
<evidence type="ECO:0000313" key="9">
    <source>
        <dbReference type="EMBL" id="AUX24604.1"/>
    </source>
</evidence>
<dbReference type="PROSITE" id="PS00174">
    <property type="entry name" value="P_GLUCOSE_ISOMERASE_2"/>
    <property type="match status" value="1"/>
</dbReference>
<dbReference type="UniPathway" id="UPA00138"/>
<evidence type="ECO:0000256" key="6">
    <source>
        <dbReference type="ARBA" id="ARBA00029321"/>
    </source>
</evidence>
<dbReference type="Gene3D" id="3.40.50.10490">
    <property type="entry name" value="Glucose-6-phosphate isomerase like protein, domain 1"/>
    <property type="match status" value="2"/>
</dbReference>
<dbReference type="InterPro" id="IPR035482">
    <property type="entry name" value="SIS_PGI_2"/>
</dbReference>
<gene>
    <name evidence="7 9" type="primary">pgi</name>
    <name evidence="9" type="ORF">SOCEGT47_051430</name>
</gene>
<evidence type="ECO:0000256" key="1">
    <source>
        <dbReference type="ARBA" id="ARBA00004926"/>
    </source>
</evidence>
<dbReference type="FunFam" id="3.40.50.10490:FF:000023">
    <property type="entry name" value="Glucose-6-phosphate isomerase"/>
    <property type="match status" value="1"/>
</dbReference>
<dbReference type="HAMAP" id="MF_00473">
    <property type="entry name" value="G6P_isomerase"/>
    <property type="match status" value="1"/>
</dbReference>
<comment type="pathway">
    <text evidence="7">Carbohydrate biosynthesis; gluconeogenesis.</text>
</comment>
<dbReference type="CDD" id="cd05016">
    <property type="entry name" value="SIS_PGI_2"/>
    <property type="match status" value="1"/>
</dbReference>
<dbReference type="EMBL" id="CP012670">
    <property type="protein sequence ID" value="AUX24604.1"/>
    <property type="molecule type" value="Genomic_DNA"/>
</dbReference>
<evidence type="ECO:0000256" key="2">
    <source>
        <dbReference type="ARBA" id="ARBA00006604"/>
    </source>
</evidence>
<sequence length="546" mass="58953">MDQDRATGGRGAAHAVHPPFARFRDHLFHDPSLGFWLDVSRIRFEDGFFAGMEPRIQAAFAEMAALEGGSIANPDEGRRVGHYWLRAPELAPEAALRAAIEATNTRILRFAADVHGARVRPERAARFRKVLVVGIGGSALGPQFVASALGSPADRMQLYFFDNTDPDGMDRTLDAIGDDLDATLAVIISKSGGTKETRNGMLELDAAYRRLGLSLGAHAVAVTGEGSELDRYAAKHGFLARFPMWDWVGGRTSELSAVGLLPAALQGLPILEMLEGARAMDEVTRAKDVPRNPAALLALAWYAATGGAGRKDMVLLPYKDRLELFSRYLQQLVMESLGKRLDRQGKEVCQGIAVYGNKGSTDQHAYVQQLRDGLDNFFVTFIEVLQDRAPPRGGIEVDAGVTTGDYLSGFLQGTRKALTESGRESITITIGSVDARAVGMLIALYERAVGLYASLVDINAYHQPGVEAGKKAAQEVLDLQGRVLAALPAAGGRAMSLEEVARAAGSDDVETVFWILRHLAANPERGVAQEVPQGGSPFDATYRRAR</sequence>
<dbReference type="Pfam" id="PF00342">
    <property type="entry name" value="PGI"/>
    <property type="match status" value="2"/>
</dbReference>
<dbReference type="GO" id="GO:0048029">
    <property type="term" value="F:monosaccharide binding"/>
    <property type="evidence" value="ECO:0007669"/>
    <property type="project" value="TreeGrafter"/>
</dbReference>
<keyword evidence="7" id="KW-0963">Cytoplasm</keyword>
<dbReference type="Proteomes" id="UP000295781">
    <property type="component" value="Chromosome"/>
</dbReference>
<reference evidence="9 10" key="1">
    <citation type="submission" date="2015-09" db="EMBL/GenBank/DDBJ databases">
        <title>Sorangium comparison.</title>
        <authorList>
            <person name="Zaburannyi N."/>
            <person name="Bunk B."/>
            <person name="Overmann J."/>
            <person name="Mueller R."/>
        </authorList>
    </citation>
    <scope>NUCLEOTIDE SEQUENCE [LARGE SCALE GENOMIC DNA]</scope>
    <source>
        <strain evidence="9 10">So ceGT47</strain>
    </source>
</reference>
<evidence type="ECO:0000256" key="4">
    <source>
        <dbReference type="ARBA" id="ARBA00023152"/>
    </source>
</evidence>
<dbReference type="InterPro" id="IPR018189">
    <property type="entry name" value="Phosphoglucose_isomerase_CS"/>
</dbReference>
<comment type="pathway">
    <text evidence="1 7 8">Carbohydrate degradation; glycolysis; D-glyceraldehyde 3-phosphate and glycerone phosphate from D-glucose: step 2/4.</text>
</comment>
<comment type="subcellular location">
    <subcellularLocation>
        <location evidence="7">Cytoplasm</location>
    </subcellularLocation>
</comment>
<dbReference type="SUPFAM" id="SSF53697">
    <property type="entry name" value="SIS domain"/>
    <property type="match status" value="1"/>
</dbReference>
<accession>A0A4P2Q5A8</accession>
<keyword evidence="5 7" id="KW-0413">Isomerase</keyword>
<keyword evidence="4 7" id="KW-0324">Glycolysis</keyword>
<dbReference type="PROSITE" id="PS51463">
    <property type="entry name" value="P_GLUCOSE_ISOMERASE_3"/>
    <property type="match status" value="1"/>
</dbReference>
<comment type="catalytic activity">
    <reaction evidence="6 7 8">
        <text>alpha-D-glucose 6-phosphate = beta-D-fructose 6-phosphate</text>
        <dbReference type="Rhea" id="RHEA:11816"/>
        <dbReference type="ChEBI" id="CHEBI:57634"/>
        <dbReference type="ChEBI" id="CHEBI:58225"/>
        <dbReference type="EC" id="5.3.1.9"/>
    </reaction>
</comment>
<dbReference type="InterPro" id="IPR001672">
    <property type="entry name" value="G6P_Isomerase"/>
</dbReference>
<feature type="active site" evidence="7">
    <location>
        <position position="364"/>
    </location>
</feature>
<dbReference type="GO" id="GO:0097367">
    <property type="term" value="F:carbohydrate derivative binding"/>
    <property type="evidence" value="ECO:0007669"/>
    <property type="project" value="InterPro"/>
</dbReference>
<dbReference type="CDD" id="cd05015">
    <property type="entry name" value="SIS_PGI_1"/>
    <property type="match status" value="1"/>
</dbReference>
<dbReference type="PANTHER" id="PTHR11469">
    <property type="entry name" value="GLUCOSE-6-PHOSPHATE ISOMERASE"/>
    <property type="match status" value="1"/>
</dbReference>
<dbReference type="GO" id="GO:0051156">
    <property type="term" value="P:glucose 6-phosphate metabolic process"/>
    <property type="evidence" value="ECO:0007669"/>
    <property type="project" value="TreeGrafter"/>
</dbReference>
<feature type="active site" evidence="7">
    <location>
        <position position="470"/>
    </location>
</feature>
<dbReference type="PRINTS" id="PR00662">
    <property type="entry name" value="G6PISOMERASE"/>
</dbReference>
<proteinExistence type="inferred from homology"/>
<dbReference type="RefSeq" id="WP_129350904.1">
    <property type="nucleotide sequence ID" value="NZ_CP012670.1"/>
</dbReference>
<feature type="active site" description="Proton donor" evidence="7">
    <location>
        <position position="335"/>
    </location>
</feature>
<dbReference type="GO" id="GO:0006096">
    <property type="term" value="P:glycolytic process"/>
    <property type="evidence" value="ECO:0007669"/>
    <property type="project" value="UniProtKB-UniRule"/>
</dbReference>
<dbReference type="PANTHER" id="PTHR11469:SF1">
    <property type="entry name" value="GLUCOSE-6-PHOSPHATE ISOMERASE"/>
    <property type="match status" value="1"/>
</dbReference>
<evidence type="ECO:0000256" key="3">
    <source>
        <dbReference type="ARBA" id="ARBA00022432"/>
    </source>
</evidence>
<comment type="similarity">
    <text evidence="2 7 8">Belongs to the GPI family.</text>
</comment>
<dbReference type="OrthoDB" id="140919at2"/>
<dbReference type="InterPro" id="IPR035476">
    <property type="entry name" value="SIS_PGI_1"/>
</dbReference>
<dbReference type="GO" id="GO:0006094">
    <property type="term" value="P:gluconeogenesis"/>
    <property type="evidence" value="ECO:0007669"/>
    <property type="project" value="UniProtKB-UniRule"/>
</dbReference>
<name>A0A4P2Q5A8_SORCE</name>
<evidence type="ECO:0000256" key="7">
    <source>
        <dbReference type="HAMAP-Rule" id="MF_00473"/>
    </source>
</evidence>
<dbReference type="NCBIfam" id="NF010696">
    <property type="entry name" value="PRK14096.1"/>
    <property type="match status" value="1"/>
</dbReference>
<evidence type="ECO:0000313" key="10">
    <source>
        <dbReference type="Proteomes" id="UP000295781"/>
    </source>
</evidence>
<protein>
    <recommendedName>
        <fullName evidence="7">Glucose-6-phosphate isomerase</fullName>
        <shortName evidence="7">GPI</shortName>
        <ecNumber evidence="7">5.3.1.9</ecNumber>
    </recommendedName>
    <alternativeName>
        <fullName evidence="7">Phosphoglucose isomerase</fullName>
        <shortName evidence="7">PGI</shortName>
    </alternativeName>
    <alternativeName>
        <fullName evidence="7">Phosphohexose isomerase</fullName>
        <shortName evidence="7">PHI</shortName>
    </alternativeName>
</protein>
<dbReference type="EC" id="5.3.1.9" evidence="7"/>
<comment type="function">
    <text evidence="7">Catalyzes the reversible isomerization of glucose-6-phosphate to fructose-6-phosphate.</text>
</comment>
<evidence type="ECO:0000256" key="8">
    <source>
        <dbReference type="RuleBase" id="RU000612"/>
    </source>
</evidence>